<dbReference type="InterPro" id="IPR029026">
    <property type="entry name" value="tRNA_m1G_MTases_N"/>
</dbReference>
<comment type="function">
    <text evidence="7">Catalyzes the 2'-O methylation of guanosine at position 18 in tRNA.</text>
</comment>
<protein>
    <recommendedName>
        <fullName evidence="7">tRNA (guanosine(18)-2'-O)-methyltransferase</fullName>
        <ecNumber evidence="7">2.1.1.34</ecNumber>
    </recommendedName>
    <alternativeName>
        <fullName evidence="7">tRNA [Gm18] methyltransferase</fullName>
    </alternativeName>
</protein>
<dbReference type="SUPFAM" id="SSF75217">
    <property type="entry name" value="alpha/beta knot"/>
    <property type="match status" value="1"/>
</dbReference>
<evidence type="ECO:0000256" key="7">
    <source>
        <dbReference type="HAMAP-Rule" id="MF_02060"/>
    </source>
</evidence>
<feature type="domain" description="RNA methyltransferase SpoU/TrmH type C-terminal" evidence="9">
    <location>
        <begin position="164"/>
        <end position="223"/>
    </location>
</feature>
<keyword evidence="11" id="KW-1185">Reference proteome</keyword>
<feature type="binding site" evidence="7">
    <location>
        <position position="97"/>
    </location>
    <ligand>
        <name>S-adenosyl-L-methionine</name>
        <dbReference type="ChEBI" id="CHEBI:59789"/>
    </ligand>
</feature>
<evidence type="ECO:0000256" key="2">
    <source>
        <dbReference type="ARBA" id="ARBA00022603"/>
    </source>
</evidence>
<evidence type="ECO:0000256" key="1">
    <source>
        <dbReference type="ARBA" id="ARBA00022555"/>
    </source>
</evidence>
<dbReference type="NCBIfam" id="NF008295">
    <property type="entry name" value="PRK11081.1"/>
    <property type="match status" value="1"/>
</dbReference>
<dbReference type="InterPro" id="IPR001537">
    <property type="entry name" value="SpoU_MeTrfase"/>
</dbReference>
<dbReference type="CDD" id="cd18092">
    <property type="entry name" value="SpoU-like_TrmH"/>
    <property type="match status" value="1"/>
</dbReference>
<feature type="domain" description="tRNA/rRNA methyltransferase SpoU type" evidence="8">
    <location>
        <begin position="20"/>
        <end position="160"/>
    </location>
</feature>
<name>A0ABU2ZVM2_9ALTE</name>
<dbReference type="InterPro" id="IPR022724">
    <property type="entry name" value="rRNA_MeTrfase_SpoU_C"/>
</dbReference>
<keyword evidence="1 7" id="KW-0820">tRNA-binding</keyword>
<dbReference type="InterPro" id="IPR033671">
    <property type="entry name" value="TrmH"/>
</dbReference>
<dbReference type="RefSeq" id="WP_311369925.1">
    <property type="nucleotide sequence ID" value="NZ_JAVRHX010000006.1"/>
</dbReference>
<evidence type="ECO:0000313" key="11">
    <source>
        <dbReference type="Proteomes" id="UP001253545"/>
    </source>
</evidence>
<comment type="similarity">
    <text evidence="7">Belongs to the class IV-like SAM-binding methyltransferase superfamily. RNA methyltransferase TrmH family.</text>
</comment>
<evidence type="ECO:0000256" key="3">
    <source>
        <dbReference type="ARBA" id="ARBA00022679"/>
    </source>
</evidence>
<evidence type="ECO:0000256" key="6">
    <source>
        <dbReference type="ARBA" id="ARBA00022884"/>
    </source>
</evidence>
<evidence type="ECO:0000259" key="9">
    <source>
        <dbReference type="Pfam" id="PF12105"/>
    </source>
</evidence>
<dbReference type="PANTHER" id="PTHR43453:SF1">
    <property type="entry name" value="TRNA_RRNA METHYLTRANSFERASE SPOU TYPE DOMAIN-CONTAINING PROTEIN"/>
    <property type="match status" value="1"/>
</dbReference>
<feature type="binding site" evidence="7">
    <location>
        <position position="149"/>
    </location>
    <ligand>
        <name>S-adenosyl-L-methionine</name>
        <dbReference type="ChEBI" id="CHEBI:59789"/>
    </ligand>
</feature>
<keyword evidence="3 7" id="KW-0808">Transferase</keyword>
<keyword evidence="2 7" id="KW-0489">Methyltransferase</keyword>
<keyword evidence="5 7" id="KW-0819">tRNA processing</keyword>
<comment type="caution">
    <text evidence="7">Lacks conserved residue(s) required for the propagation of feature annotation.</text>
</comment>
<reference evidence="10 11" key="1">
    <citation type="submission" date="2023-09" db="EMBL/GenBank/DDBJ databases">
        <authorList>
            <person name="Rey-Velasco X."/>
        </authorList>
    </citation>
    <scope>NUCLEOTIDE SEQUENCE [LARGE SCALE GENOMIC DNA]</scope>
    <source>
        <strain evidence="10 11">P117</strain>
    </source>
</reference>
<organism evidence="10 11">
    <name type="scientific">Glaciecola petra</name>
    <dbReference type="NCBI Taxonomy" id="3075602"/>
    <lineage>
        <taxon>Bacteria</taxon>
        <taxon>Pseudomonadati</taxon>
        <taxon>Pseudomonadota</taxon>
        <taxon>Gammaproteobacteria</taxon>
        <taxon>Alteromonadales</taxon>
        <taxon>Alteromonadaceae</taxon>
        <taxon>Glaciecola</taxon>
    </lineage>
</organism>
<dbReference type="EMBL" id="JAVRHX010000006">
    <property type="protein sequence ID" value="MDT0596349.1"/>
    <property type="molecule type" value="Genomic_DNA"/>
</dbReference>
<dbReference type="EC" id="2.1.1.34" evidence="7"/>
<proteinExistence type="inferred from homology"/>
<comment type="caution">
    <text evidence="10">The sequence shown here is derived from an EMBL/GenBank/DDBJ whole genome shotgun (WGS) entry which is preliminary data.</text>
</comment>
<evidence type="ECO:0000313" key="10">
    <source>
        <dbReference type="EMBL" id="MDT0596349.1"/>
    </source>
</evidence>
<sequence>MSAERYARIRHVLSKRQPDLTLLLEQVHKPHNVSAVIRTADAVGVHEIHTVWEDDYDERLRDHTAAGSNNWVGVNKHHSISGAVSALKKQNMQVLVTHLDESAVDYREIDYTLPTAIILGQELTGATQEAIALADKSIVIPMCGMTQSLNVSVATAVVLYEAQRQRQQKGFYDVNNRARHKQRVSEADIQRVLFQRGFPVLFEMCVAKNLSFPHINEHGEIDATQQWWDALKYNTQD</sequence>
<dbReference type="HAMAP" id="MF_02060">
    <property type="entry name" value="tRNA_methyltr_TrmH"/>
    <property type="match status" value="1"/>
</dbReference>
<feature type="binding site" evidence="7">
    <location>
        <position position="140"/>
    </location>
    <ligand>
        <name>S-adenosyl-L-methionine</name>
        <dbReference type="ChEBI" id="CHEBI:59789"/>
    </ligand>
</feature>
<dbReference type="Pfam" id="PF00588">
    <property type="entry name" value="SpoU_methylase"/>
    <property type="match status" value="1"/>
</dbReference>
<evidence type="ECO:0000259" key="8">
    <source>
        <dbReference type="Pfam" id="PF00588"/>
    </source>
</evidence>
<dbReference type="Pfam" id="PF12105">
    <property type="entry name" value="SpoU_methylas_C"/>
    <property type="match status" value="1"/>
</dbReference>
<dbReference type="PANTHER" id="PTHR43453">
    <property type="entry name" value="RRNA METHYLASE-LIKE"/>
    <property type="match status" value="1"/>
</dbReference>
<comment type="catalytic activity">
    <reaction evidence="7">
        <text>guanosine(18) in tRNA + S-adenosyl-L-methionine = 2'-O-methylguanosine(18) in tRNA + S-adenosyl-L-homocysteine + H(+)</text>
        <dbReference type="Rhea" id="RHEA:20077"/>
        <dbReference type="Rhea" id="RHEA-COMP:10190"/>
        <dbReference type="Rhea" id="RHEA-COMP:10192"/>
        <dbReference type="ChEBI" id="CHEBI:15378"/>
        <dbReference type="ChEBI" id="CHEBI:57856"/>
        <dbReference type="ChEBI" id="CHEBI:59789"/>
        <dbReference type="ChEBI" id="CHEBI:74269"/>
        <dbReference type="ChEBI" id="CHEBI:74445"/>
        <dbReference type="EC" id="2.1.1.34"/>
    </reaction>
</comment>
<keyword evidence="6 7" id="KW-0694">RNA-binding</keyword>
<accession>A0ABU2ZVM2</accession>
<dbReference type="Proteomes" id="UP001253545">
    <property type="component" value="Unassembled WGS sequence"/>
</dbReference>
<evidence type="ECO:0000256" key="5">
    <source>
        <dbReference type="ARBA" id="ARBA00022694"/>
    </source>
</evidence>
<gene>
    <name evidence="7 10" type="primary">trmH</name>
    <name evidence="10" type="ORF">RM552_15955</name>
</gene>
<evidence type="ECO:0000256" key="4">
    <source>
        <dbReference type="ARBA" id="ARBA00022691"/>
    </source>
</evidence>
<dbReference type="InterPro" id="IPR029028">
    <property type="entry name" value="Alpha/beta_knot_MTases"/>
</dbReference>
<dbReference type="Gene3D" id="3.40.1280.10">
    <property type="match status" value="1"/>
</dbReference>
<keyword evidence="4 7" id="KW-0949">S-adenosyl-L-methionine</keyword>